<dbReference type="EMBL" id="KV426021">
    <property type="protein sequence ID" value="KZV91759.1"/>
    <property type="molecule type" value="Genomic_DNA"/>
</dbReference>
<accession>A0A166AGX1</accession>
<evidence type="ECO:0000313" key="3">
    <source>
        <dbReference type="Proteomes" id="UP000077266"/>
    </source>
</evidence>
<protein>
    <submittedName>
        <fullName evidence="2">Uncharacterized protein</fullName>
    </submittedName>
</protein>
<keyword evidence="1" id="KW-0732">Signal</keyword>
<proteinExistence type="predicted"/>
<evidence type="ECO:0000313" key="2">
    <source>
        <dbReference type="EMBL" id="KZV91759.1"/>
    </source>
</evidence>
<organism evidence="2 3">
    <name type="scientific">Exidia glandulosa HHB12029</name>
    <dbReference type="NCBI Taxonomy" id="1314781"/>
    <lineage>
        <taxon>Eukaryota</taxon>
        <taxon>Fungi</taxon>
        <taxon>Dikarya</taxon>
        <taxon>Basidiomycota</taxon>
        <taxon>Agaricomycotina</taxon>
        <taxon>Agaricomycetes</taxon>
        <taxon>Auriculariales</taxon>
        <taxon>Exidiaceae</taxon>
        <taxon>Exidia</taxon>
    </lineage>
</organism>
<keyword evidence="3" id="KW-1185">Reference proteome</keyword>
<sequence length="64" mass="6761">MRLLHIQSLLAIAFTLALPALAQQCTTRADCHCPAGTTSRCGGAFCFDGECSTVDCVRTGQQCP</sequence>
<feature type="chain" id="PRO_5007870616" evidence="1">
    <location>
        <begin position="23"/>
        <end position="64"/>
    </location>
</feature>
<evidence type="ECO:0000256" key="1">
    <source>
        <dbReference type="SAM" id="SignalP"/>
    </source>
</evidence>
<dbReference type="AlphaFoldDB" id="A0A166AGX1"/>
<reference evidence="2 3" key="1">
    <citation type="journal article" date="2016" name="Mol. Biol. Evol.">
        <title>Comparative Genomics of Early-Diverging Mushroom-Forming Fungi Provides Insights into the Origins of Lignocellulose Decay Capabilities.</title>
        <authorList>
            <person name="Nagy L.G."/>
            <person name="Riley R."/>
            <person name="Tritt A."/>
            <person name="Adam C."/>
            <person name="Daum C."/>
            <person name="Floudas D."/>
            <person name="Sun H."/>
            <person name="Yadav J.S."/>
            <person name="Pangilinan J."/>
            <person name="Larsson K.H."/>
            <person name="Matsuura K."/>
            <person name="Barry K."/>
            <person name="Labutti K."/>
            <person name="Kuo R."/>
            <person name="Ohm R.A."/>
            <person name="Bhattacharya S.S."/>
            <person name="Shirouzu T."/>
            <person name="Yoshinaga Y."/>
            <person name="Martin F.M."/>
            <person name="Grigoriev I.V."/>
            <person name="Hibbett D.S."/>
        </authorList>
    </citation>
    <scope>NUCLEOTIDE SEQUENCE [LARGE SCALE GENOMIC DNA]</scope>
    <source>
        <strain evidence="2 3">HHB12029</strain>
    </source>
</reference>
<dbReference type="Proteomes" id="UP000077266">
    <property type="component" value="Unassembled WGS sequence"/>
</dbReference>
<gene>
    <name evidence="2" type="ORF">EXIGLDRAFT_90620</name>
</gene>
<dbReference type="InParanoid" id="A0A166AGX1"/>
<name>A0A166AGX1_EXIGL</name>
<feature type="signal peptide" evidence="1">
    <location>
        <begin position="1"/>
        <end position="22"/>
    </location>
</feature>